<dbReference type="SUPFAM" id="SSF52821">
    <property type="entry name" value="Rhodanese/Cell cycle control phosphatase"/>
    <property type="match status" value="1"/>
</dbReference>
<sequence length="206" mass="23581">MILKRLLPILLIFLLNNLWAEEKPSKDCFRVQDISGWHALDDKRLIVWSPTHSKPFLVTLMNRCPNLIFEQSLVFKSTFSRTCSNSRDTIYAEDMPCYIKSIERIDKQKADVLVSAKKAIVIDVRSLEEWQEGHLSNAKHIEWTNLESKIGEVSSYKKQTILLYCQSGNRSEKALEILKNLGYIKVINLGGLSDAQELLGVEVVKS</sequence>
<dbReference type="InterPro" id="IPR001763">
    <property type="entry name" value="Rhodanese-like_dom"/>
</dbReference>
<dbReference type="InterPro" id="IPR050229">
    <property type="entry name" value="GlpE_sulfurtransferase"/>
</dbReference>
<dbReference type="AlphaFoldDB" id="A0A381N7E9"/>
<organism evidence="2">
    <name type="scientific">marine metagenome</name>
    <dbReference type="NCBI Taxonomy" id="408172"/>
    <lineage>
        <taxon>unclassified sequences</taxon>
        <taxon>metagenomes</taxon>
        <taxon>ecological metagenomes</taxon>
    </lineage>
</organism>
<reference evidence="2" key="1">
    <citation type="submission" date="2018-05" db="EMBL/GenBank/DDBJ databases">
        <authorList>
            <person name="Lanie J.A."/>
            <person name="Ng W.-L."/>
            <person name="Kazmierczak K.M."/>
            <person name="Andrzejewski T.M."/>
            <person name="Davidsen T.M."/>
            <person name="Wayne K.J."/>
            <person name="Tettelin H."/>
            <person name="Glass J.I."/>
            <person name="Rusch D."/>
            <person name="Podicherti R."/>
            <person name="Tsui H.-C.T."/>
            <person name="Winkler M.E."/>
        </authorList>
    </citation>
    <scope>NUCLEOTIDE SEQUENCE</scope>
</reference>
<dbReference type="Gene3D" id="3.40.250.10">
    <property type="entry name" value="Rhodanese-like domain"/>
    <property type="match status" value="1"/>
</dbReference>
<dbReference type="PANTHER" id="PTHR43031">
    <property type="entry name" value="FAD-DEPENDENT OXIDOREDUCTASE"/>
    <property type="match status" value="1"/>
</dbReference>
<evidence type="ECO:0000313" key="2">
    <source>
        <dbReference type="EMBL" id="SUZ50551.1"/>
    </source>
</evidence>
<name>A0A381N7E9_9ZZZZ</name>
<protein>
    <recommendedName>
        <fullName evidence="1">Rhodanese domain-containing protein</fullName>
    </recommendedName>
</protein>
<evidence type="ECO:0000259" key="1">
    <source>
        <dbReference type="PROSITE" id="PS50206"/>
    </source>
</evidence>
<proteinExistence type="predicted"/>
<dbReference type="InterPro" id="IPR045500">
    <property type="entry name" value="DUF6491"/>
</dbReference>
<dbReference type="PANTHER" id="PTHR43031:SF18">
    <property type="entry name" value="RHODANESE-RELATED SULFURTRANSFERASES"/>
    <property type="match status" value="1"/>
</dbReference>
<dbReference type="InterPro" id="IPR036873">
    <property type="entry name" value="Rhodanese-like_dom_sf"/>
</dbReference>
<dbReference type="PROSITE" id="PS50206">
    <property type="entry name" value="RHODANESE_3"/>
    <property type="match status" value="1"/>
</dbReference>
<dbReference type="CDD" id="cd00158">
    <property type="entry name" value="RHOD"/>
    <property type="match status" value="1"/>
</dbReference>
<feature type="domain" description="Rhodanese" evidence="1">
    <location>
        <begin position="115"/>
        <end position="200"/>
    </location>
</feature>
<gene>
    <name evidence="2" type="ORF">METZ01_LOCUS3405</name>
</gene>
<dbReference type="Pfam" id="PF20101">
    <property type="entry name" value="DUF6491"/>
    <property type="match status" value="1"/>
</dbReference>
<dbReference type="SMART" id="SM00450">
    <property type="entry name" value="RHOD"/>
    <property type="match status" value="1"/>
</dbReference>
<dbReference type="EMBL" id="UINC01000177">
    <property type="protein sequence ID" value="SUZ50551.1"/>
    <property type="molecule type" value="Genomic_DNA"/>
</dbReference>
<accession>A0A381N7E9</accession>